<dbReference type="Pfam" id="PF25581">
    <property type="entry name" value="AsqO_C"/>
    <property type="match status" value="1"/>
</dbReference>
<evidence type="ECO:0000259" key="2">
    <source>
        <dbReference type="Pfam" id="PF24137"/>
    </source>
</evidence>
<proteinExistence type="predicted"/>
<accession>A0A6G1J077</accession>
<dbReference type="OrthoDB" id="3914164at2759"/>
<dbReference type="Pfam" id="PF24137">
    <property type="entry name" value="DA_N"/>
    <property type="match status" value="1"/>
</dbReference>
<evidence type="ECO:0000256" key="1">
    <source>
        <dbReference type="SAM" id="SignalP"/>
    </source>
</evidence>
<dbReference type="Proteomes" id="UP000799291">
    <property type="component" value="Unassembled WGS sequence"/>
</dbReference>
<evidence type="ECO:0000313" key="5">
    <source>
        <dbReference type="Proteomes" id="UP000799291"/>
    </source>
</evidence>
<dbReference type="EMBL" id="MU005582">
    <property type="protein sequence ID" value="KAF2683902.1"/>
    <property type="molecule type" value="Genomic_DNA"/>
</dbReference>
<name>A0A6G1J077_9PLEO</name>
<dbReference type="SUPFAM" id="SSF159245">
    <property type="entry name" value="AttH-like"/>
    <property type="match status" value="1"/>
</dbReference>
<sequence length="391" mass="42651">MTLLNLLLAAGSGVLMVAATVPSYGTCHESWEAPQDYIFPNVRTTDPTDATFKPHFDNCLHNREALDKPRVLPRPNATTFEVWYFDAINRANANESVTVMFFLATGDSVPGIRAPVTVRLFFGFADGSVEAFQVDAVDREEGAARVHVEGAGSSGTWGATGAEWTGNSDGNNYVVNINSPELDVFDTLKMDSIAPPHYPCTTELTEKTTLQLFPGLSWTAHIPDAKVSADFTVTSPSTKKSKDLNMKDATGWHDYTFANRPWASVIDNWTYGRASIGSGKLDTINWFQGEDGTGKVHTSAYIARDGKAIVSKCETVNKRGEEKLVKVQPGEKMTSADILMTDGKTCKVEMYKDVEIESDGKGHGRWSGVAVSGRLRGQGFHEEGVFSTSRS</sequence>
<feature type="domain" description="Diels-Alderase N-terminal" evidence="2">
    <location>
        <begin position="74"/>
        <end position="255"/>
    </location>
</feature>
<organism evidence="4 5">
    <name type="scientific">Lentithecium fluviatile CBS 122367</name>
    <dbReference type="NCBI Taxonomy" id="1168545"/>
    <lineage>
        <taxon>Eukaryota</taxon>
        <taxon>Fungi</taxon>
        <taxon>Dikarya</taxon>
        <taxon>Ascomycota</taxon>
        <taxon>Pezizomycotina</taxon>
        <taxon>Dothideomycetes</taxon>
        <taxon>Pleosporomycetidae</taxon>
        <taxon>Pleosporales</taxon>
        <taxon>Massarineae</taxon>
        <taxon>Lentitheciaceae</taxon>
        <taxon>Lentithecium</taxon>
    </lineage>
</organism>
<dbReference type="InterPro" id="IPR057722">
    <property type="entry name" value="AsqO/PenF-like_C"/>
</dbReference>
<feature type="signal peptide" evidence="1">
    <location>
        <begin position="1"/>
        <end position="19"/>
    </location>
</feature>
<keyword evidence="1" id="KW-0732">Signal</keyword>
<gene>
    <name evidence="4" type="ORF">K458DRAFT_389123</name>
</gene>
<dbReference type="AlphaFoldDB" id="A0A6G1J077"/>
<evidence type="ECO:0000313" key="4">
    <source>
        <dbReference type="EMBL" id="KAF2683902.1"/>
    </source>
</evidence>
<feature type="domain" description="AsqO/PenF-like C-terminal" evidence="3">
    <location>
        <begin position="265"/>
        <end position="379"/>
    </location>
</feature>
<keyword evidence="5" id="KW-1185">Reference proteome</keyword>
<feature type="chain" id="PRO_5026115417" evidence="1">
    <location>
        <begin position="20"/>
        <end position="391"/>
    </location>
</feature>
<evidence type="ECO:0000259" key="3">
    <source>
        <dbReference type="Pfam" id="PF25581"/>
    </source>
</evidence>
<dbReference type="InterPro" id="IPR056402">
    <property type="entry name" value="DA_N"/>
</dbReference>
<reference evidence="4" key="1">
    <citation type="journal article" date="2020" name="Stud. Mycol.">
        <title>101 Dothideomycetes genomes: a test case for predicting lifestyles and emergence of pathogens.</title>
        <authorList>
            <person name="Haridas S."/>
            <person name="Albert R."/>
            <person name="Binder M."/>
            <person name="Bloem J."/>
            <person name="Labutti K."/>
            <person name="Salamov A."/>
            <person name="Andreopoulos B."/>
            <person name="Baker S."/>
            <person name="Barry K."/>
            <person name="Bills G."/>
            <person name="Bluhm B."/>
            <person name="Cannon C."/>
            <person name="Castanera R."/>
            <person name="Culley D."/>
            <person name="Daum C."/>
            <person name="Ezra D."/>
            <person name="Gonzalez J."/>
            <person name="Henrissat B."/>
            <person name="Kuo A."/>
            <person name="Liang C."/>
            <person name="Lipzen A."/>
            <person name="Lutzoni F."/>
            <person name="Magnuson J."/>
            <person name="Mondo S."/>
            <person name="Nolan M."/>
            <person name="Ohm R."/>
            <person name="Pangilinan J."/>
            <person name="Park H.-J."/>
            <person name="Ramirez L."/>
            <person name="Alfaro M."/>
            <person name="Sun H."/>
            <person name="Tritt A."/>
            <person name="Yoshinaga Y."/>
            <person name="Zwiers L.-H."/>
            <person name="Turgeon B."/>
            <person name="Goodwin S."/>
            <person name="Spatafora J."/>
            <person name="Crous P."/>
            <person name="Grigoriev I."/>
        </authorList>
    </citation>
    <scope>NUCLEOTIDE SEQUENCE</scope>
    <source>
        <strain evidence="4">CBS 122367</strain>
    </source>
</reference>
<protein>
    <submittedName>
        <fullName evidence="4">Uncharacterized protein</fullName>
    </submittedName>
</protein>